<protein>
    <submittedName>
        <fullName evidence="2">Uncharacterized protein</fullName>
    </submittedName>
</protein>
<feature type="transmembrane region" description="Helical" evidence="1">
    <location>
        <begin position="344"/>
        <end position="371"/>
    </location>
</feature>
<gene>
    <name evidence="2" type="ORF">K9W46_02035</name>
</gene>
<keyword evidence="1" id="KW-1133">Transmembrane helix</keyword>
<proteinExistence type="predicted"/>
<evidence type="ECO:0000313" key="2">
    <source>
        <dbReference type="EMBL" id="UJG43975.1"/>
    </source>
</evidence>
<reference evidence="2" key="1">
    <citation type="journal article" date="2022" name="Nat. Microbiol.">
        <title>Unique mobile elements and scalable gene flow at the prokaryote-eukaryote boundary revealed by circularized Asgard archaea genomes.</title>
        <authorList>
            <person name="Wu F."/>
            <person name="Speth D.R."/>
            <person name="Philosof A."/>
            <person name="Cremiere A."/>
            <person name="Narayanan A."/>
            <person name="Barco R.A."/>
            <person name="Connon S.A."/>
            <person name="Amend J.P."/>
            <person name="Antoshechkin I.A."/>
            <person name="Orphan V.J."/>
        </authorList>
    </citation>
    <scope>NUCLEOTIDE SEQUENCE</scope>
    <source>
        <strain evidence="2">PR6</strain>
    </source>
</reference>
<organism evidence="2">
    <name type="scientific">Candidatus Heimdallarchaeum endolithica</name>
    <dbReference type="NCBI Taxonomy" id="2876572"/>
    <lineage>
        <taxon>Archaea</taxon>
        <taxon>Promethearchaeati</taxon>
        <taxon>Candidatus Heimdallarchaeota</taxon>
        <taxon>Candidatus Heimdallarchaeia (ex Rinke et al. 2021) (nom. nud.)</taxon>
        <taxon>Candidatus Heimdallarchaeales</taxon>
        <taxon>Candidatus Heimdallarchaeaceae</taxon>
        <taxon>Candidatus Heimdallarchaeum</taxon>
    </lineage>
</organism>
<dbReference type="EMBL" id="CP084167">
    <property type="protein sequence ID" value="UJG43975.1"/>
    <property type="molecule type" value="Genomic_DNA"/>
</dbReference>
<accession>A0A9Y1FP02</accession>
<evidence type="ECO:0000256" key="1">
    <source>
        <dbReference type="SAM" id="Phobius"/>
    </source>
</evidence>
<dbReference type="Proteomes" id="UP001200513">
    <property type="component" value="Chromosome"/>
</dbReference>
<dbReference type="AlphaFoldDB" id="A0A9Y1FP02"/>
<feature type="transmembrane region" description="Helical" evidence="1">
    <location>
        <begin position="378"/>
        <end position="410"/>
    </location>
</feature>
<keyword evidence="1" id="KW-0812">Transmembrane</keyword>
<sequence length="419" mass="46575">MIKEKYYFMTICLLLLSANIFNIYMSGETIPNNIDTGYIENDRSNPITSTKNEFDVFSKVEYDTCSKVAWYIVEILSKRGIETSILFSKAIVISSDSILIVIGHGYLKGEQYYIGDFSSNMITKLSIGKKYIALLACYSSLINLKNEYMLVYDSITTLQASVNDLISFLGFNCNYEAIIPSIKLFSLDSGGSDEGGSDGENFFEFMIASTYYDGVFLRYDLNSENSANQYGNFIRAHPGVIFEINCGGDITIAEERTYFFGLLRREVETTEYHYIYCKQYGEFRKVIIEDNGYIIGFENHLFIVTYNFIADKGTVDEIRDVNNIKFEKDVDEEPDTDGMSNEEAIIAAALIGATATIASACIIGGITALVAGAKVASYVTILGLSASTVLTVVGIGLIVLGVVVLTYFFIELIQYLSDG</sequence>
<name>A0A9Y1FP02_9ARCH</name>
<keyword evidence="1" id="KW-0472">Membrane</keyword>